<gene>
    <name evidence="2" type="ORF">AB1Y20_007432</name>
</gene>
<comment type="caution">
    <text evidence="2">The sequence shown here is derived from an EMBL/GenBank/DDBJ whole genome shotgun (WGS) entry which is preliminary data.</text>
</comment>
<dbReference type="Proteomes" id="UP001515480">
    <property type="component" value="Unassembled WGS sequence"/>
</dbReference>
<sequence>MLSTLHERREYNRQQHVLRYVRPHRQAPRLPHGASERPPPACASASGASAAFPPSAFSPPTSSASSPALLDAYLPTDFAAHATPPPSAVDAFLAPLLANAHKPPPHSHPPPPRRPPSPSHSPPAPPPAPRVPTASRPAPSRPPPAAPRPPPPSRSPADAVAPHGEPSARRAAPPHPTADALSADAETRRRARLQSWQAARGGTSAKEESISAKGEGSDAAGGESGAAGGEHDAPKAAAPPKIDPFGGAAACAARWRVPAIHREAHASALPRQAAAREGGELAGGEGSLRPRPASSSELPVAHEKVVQMQAAWREAERGMKDKIYELEAALAMARRPAAPKPARAAKARKAASADTTGRHSTGRAEEASSASKWSMTGRLRNHTEYDASEEDFVQQLEAVVNAVVRTLSPDFRVLEEELEKARHAGSILQANEAYDFVVKREETLKADVRRLQYDLQRHIGAEMQERDRSRQVEAELKEALSIMTAERNAHAKSKAQSPPERMSRRQVNAYLAPPLLQ</sequence>
<reference evidence="2 3" key="1">
    <citation type="journal article" date="2024" name="Science">
        <title>Giant polyketide synthase enzymes in the biosynthesis of giant marine polyether toxins.</title>
        <authorList>
            <person name="Fallon T.R."/>
            <person name="Shende V.V."/>
            <person name="Wierzbicki I.H."/>
            <person name="Pendleton A.L."/>
            <person name="Watervoot N.F."/>
            <person name="Auber R.P."/>
            <person name="Gonzalez D.J."/>
            <person name="Wisecaver J.H."/>
            <person name="Moore B.S."/>
        </authorList>
    </citation>
    <scope>NUCLEOTIDE SEQUENCE [LARGE SCALE GENOMIC DNA]</scope>
    <source>
        <strain evidence="2 3">12B1</strain>
    </source>
</reference>
<dbReference type="AlphaFoldDB" id="A0AB34IW26"/>
<dbReference type="EMBL" id="JBGBPQ010000017">
    <property type="protein sequence ID" value="KAL1507824.1"/>
    <property type="molecule type" value="Genomic_DNA"/>
</dbReference>
<feature type="compositionally biased region" description="Low complexity" evidence="1">
    <location>
        <begin position="42"/>
        <end position="68"/>
    </location>
</feature>
<feature type="compositionally biased region" description="Low complexity" evidence="1">
    <location>
        <begin position="211"/>
        <end position="221"/>
    </location>
</feature>
<feature type="region of interest" description="Disordered" evidence="1">
    <location>
        <begin position="267"/>
        <end position="302"/>
    </location>
</feature>
<keyword evidence="3" id="KW-1185">Reference proteome</keyword>
<evidence type="ECO:0000313" key="3">
    <source>
        <dbReference type="Proteomes" id="UP001515480"/>
    </source>
</evidence>
<feature type="region of interest" description="Disordered" evidence="1">
    <location>
        <begin position="487"/>
        <end position="506"/>
    </location>
</feature>
<feature type="region of interest" description="Disordered" evidence="1">
    <location>
        <begin position="335"/>
        <end position="375"/>
    </location>
</feature>
<evidence type="ECO:0000313" key="2">
    <source>
        <dbReference type="EMBL" id="KAL1507824.1"/>
    </source>
</evidence>
<feature type="region of interest" description="Disordered" evidence="1">
    <location>
        <begin position="1"/>
        <end position="68"/>
    </location>
</feature>
<feature type="compositionally biased region" description="Pro residues" evidence="1">
    <location>
        <begin position="139"/>
        <end position="154"/>
    </location>
</feature>
<protein>
    <submittedName>
        <fullName evidence="2">Uncharacterized protein</fullName>
    </submittedName>
</protein>
<proteinExistence type="predicted"/>
<feature type="compositionally biased region" description="Basic and acidic residues" evidence="1">
    <location>
        <begin position="1"/>
        <end position="13"/>
    </location>
</feature>
<name>A0AB34IW26_PRYPA</name>
<feature type="region of interest" description="Disordered" evidence="1">
    <location>
        <begin position="99"/>
        <end position="241"/>
    </location>
</feature>
<organism evidence="2 3">
    <name type="scientific">Prymnesium parvum</name>
    <name type="common">Toxic golden alga</name>
    <dbReference type="NCBI Taxonomy" id="97485"/>
    <lineage>
        <taxon>Eukaryota</taxon>
        <taxon>Haptista</taxon>
        <taxon>Haptophyta</taxon>
        <taxon>Prymnesiophyceae</taxon>
        <taxon>Prymnesiales</taxon>
        <taxon>Prymnesiaceae</taxon>
        <taxon>Prymnesium</taxon>
    </lineage>
</organism>
<accession>A0AB34IW26</accession>
<feature type="compositionally biased region" description="Pro residues" evidence="1">
    <location>
        <begin position="106"/>
        <end position="130"/>
    </location>
</feature>
<evidence type="ECO:0000256" key="1">
    <source>
        <dbReference type="SAM" id="MobiDB-lite"/>
    </source>
</evidence>